<comment type="caution">
    <text evidence="5">The sequence shown here is derived from an EMBL/GenBank/DDBJ whole genome shotgun (WGS) entry which is preliminary data.</text>
</comment>
<sequence length="831" mass="92623">MSISLFHKLNTCKLTFSQLVAIIRQTHHPIHTLPQQTQPPPSSHTSLDQTTTSTKLIHSSIQTGSHLPGKLAHAHVIKLSLQPSLLLYNNLLLMYAKLGELSYAQNLFDQMSQRNIVSYNSLISGYSRTGFYDKALYAFCEARVEGLLLDEYTYSGVLGVCGCTSDVTLGKAVHGLVIVSGLDGLVFMINSLIDMYSKCGRIGQARLLFETSVNVDDVSWNSLIAGYVRLRGYNEVFELVMRMHRSSYMLSTFTLGSVLKACCVKNLNCFGKMLHGYMVKLGLDFDVVVGTALLDMYAKTGNLTDAIRIFKCIPCQNDVMYNAMIARFLQMENICREYAQEALHLFCQMQRQGLKSSKFTFSSILKACIAVENLEVGKQIHAQICKNNLQSNEFIGTSLVDLYSFFGSIDDGLRCFNSTPKLDVVSWTSMVAGYVQNGQLENALLLFYQFLAYARKPDEFIISSVMGACAEMAAARSGEQIHGYALKSGVANVTIVQNSQICMYAKSGDIDSAQLTFQETKNPDVVSWTVMICSYAQHGFAMEALRLFELMTASGIQPNQITFLGVLTACSHGGLIEEGLRYLDQMKKDYGIAANVKHSACIVDLLGRAGRLQDAQKFIFDSGFKDDPVIWRALLGACRVHKDTAMGKRVAERVIELEPLAAASYVLLYNIYDDAGKEKPASEVRKLMQDRGVKKEPGISWIEVGNKVHTFLVDDRSHAMSQLIYSRLEDMLLKIKKISVNNEKPLLGISEAQLSGTIGMNYHSEKLAVTFGIISLPKSAPVRIMKNLRVCSDCHTTMKLISKVEKREIILRDTIRFHHFKDGFCSCKGYW</sequence>
<keyword evidence="6" id="KW-1185">Reference proteome</keyword>
<dbReference type="Pfam" id="PF01535">
    <property type="entry name" value="PPR"/>
    <property type="match status" value="3"/>
</dbReference>
<comment type="similarity">
    <text evidence="1">Belongs to the PPR family. PCMP-H subfamily.</text>
</comment>
<evidence type="ECO:0000313" key="6">
    <source>
        <dbReference type="Proteomes" id="UP001372338"/>
    </source>
</evidence>
<dbReference type="GO" id="GO:0008270">
    <property type="term" value="F:zinc ion binding"/>
    <property type="evidence" value="ECO:0007669"/>
    <property type="project" value="InterPro"/>
</dbReference>
<proteinExistence type="inferred from homology"/>
<dbReference type="InterPro" id="IPR032867">
    <property type="entry name" value="DYW_dom"/>
</dbReference>
<keyword evidence="2" id="KW-0677">Repeat</keyword>
<evidence type="ECO:0000256" key="3">
    <source>
        <dbReference type="PROSITE-ProRule" id="PRU00708"/>
    </source>
</evidence>
<dbReference type="Pfam" id="PF20431">
    <property type="entry name" value="E_motif"/>
    <property type="match status" value="1"/>
</dbReference>
<dbReference type="PROSITE" id="PS51375">
    <property type="entry name" value="PPR"/>
    <property type="match status" value="4"/>
</dbReference>
<dbReference type="InterPro" id="IPR002885">
    <property type="entry name" value="PPR_rpt"/>
</dbReference>
<dbReference type="PANTHER" id="PTHR47926:SF381">
    <property type="entry name" value="DYW DOMAIN-CONTAINING PROTEIN"/>
    <property type="match status" value="1"/>
</dbReference>
<feature type="repeat" description="PPR" evidence="3">
    <location>
        <begin position="115"/>
        <end position="149"/>
    </location>
</feature>
<feature type="repeat" description="PPR" evidence="3">
    <location>
        <begin position="524"/>
        <end position="558"/>
    </location>
</feature>
<dbReference type="AlphaFoldDB" id="A0AAN9EZL0"/>
<dbReference type="Pfam" id="PF13812">
    <property type="entry name" value="PPR_3"/>
    <property type="match status" value="1"/>
</dbReference>
<dbReference type="GO" id="GO:0003723">
    <property type="term" value="F:RNA binding"/>
    <property type="evidence" value="ECO:0007669"/>
    <property type="project" value="InterPro"/>
</dbReference>
<dbReference type="PANTHER" id="PTHR47926">
    <property type="entry name" value="PENTATRICOPEPTIDE REPEAT-CONTAINING PROTEIN"/>
    <property type="match status" value="1"/>
</dbReference>
<dbReference type="FunFam" id="1.25.40.10:FF:000776">
    <property type="entry name" value="Pentatricopeptide repeat-containing protein At3g13880"/>
    <property type="match status" value="1"/>
</dbReference>
<dbReference type="NCBIfam" id="TIGR00756">
    <property type="entry name" value="PPR"/>
    <property type="match status" value="2"/>
</dbReference>
<dbReference type="Pfam" id="PF13041">
    <property type="entry name" value="PPR_2"/>
    <property type="match status" value="2"/>
</dbReference>
<protein>
    <recommendedName>
        <fullName evidence="4">DYW domain-containing protein</fullName>
    </recommendedName>
</protein>
<reference evidence="5 6" key="1">
    <citation type="submission" date="2024-01" db="EMBL/GenBank/DDBJ databases">
        <title>The genomes of 5 underutilized Papilionoideae crops provide insights into root nodulation and disease resistanc.</title>
        <authorList>
            <person name="Yuan L."/>
        </authorList>
    </citation>
    <scope>NUCLEOTIDE SEQUENCE [LARGE SCALE GENOMIC DNA]</scope>
    <source>
        <strain evidence="5">ZHUSHIDOU_FW_LH</strain>
        <tissue evidence="5">Leaf</tissue>
    </source>
</reference>
<dbReference type="FunFam" id="1.25.40.10:FF:001495">
    <property type="entry name" value="Pentatricopeptide repeat-containing protein At3g13880"/>
    <property type="match status" value="1"/>
</dbReference>
<dbReference type="InterPro" id="IPR046960">
    <property type="entry name" value="PPR_At4g14850-like_plant"/>
</dbReference>
<dbReference type="Proteomes" id="UP001372338">
    <property type="component" value="Unassembled WGS sequence"/>
</dbReference>
<evidence type="ECO:0000256" key="2">
    <source>
        <dbReference type="ARBA" id="ARBA00022737"/>
    </source>
</evidence>
<dbReference type="InterPro" id="IPR011990">
    <property type="entry name" value="TPR-like_helical_dom_sf"/>
</dbReference>
<feature type="repeat" description="PPR" evidence="3">
    <location>
        <begin position="423"/>
        <end position="457"/>
    </location>
</feature>
<gene>
    <name evidence="5" type="ORF">RIF29_19510</name>
</gene>
<name>A0AAN9EZL0_CROPI</name>
<accession>A0AAN9EZL0</accession>
<evidence type="ECO:0000313" key="5">
    <source>
        <dbReference type="EMBL" id="KAK7266852.1"/>
    </source>
</evidence>
<dbReference type="InterPro" id="IPR046848">
    <property type="entry name" value="E_motif"/>
</dbReference>
<dbReference type="EMBL" id="JAYWIO010000004">
    <property type="protein sequence ID" value="KAK7266852.1"/>
    <property type="molecule type" value="Genomic_DNA"/>
</dbReference>
<dbReference type="Gene3D" id="1.25.40.10">
    <property type="entry name" value="Tetratricopeptide repeat domain"/>
    <property type="match status" value="5"/>
</dbReference>
<feature type="domain" description="DYW" evidence="4">
    <location>
        <begin position="762"/>
        <end position="831"/>
    </location>
</feature>
<dbReference type="GO" id="GO:0009451">
    <property type="term" value="P:RNA modification"/>
    <property type="evidence" value="ECO:0007669"/>
    <property type="project" value="InterPro"/>
</dbReference>
<feature type="repeat" description="PPR" evidence="3">
    <location>
        <begin position="216"/>
        <end position="250"/>
    </location>
</feature>
<dbReference type="Pfam" id="PF14432">
    <property type="entry name" value="DYW_deaminase"/>
    <property type="match status" value="1"/>
</dbReference>
<evidence type="ECO:0000259" key="4">
    <source>
        <dbReference type="Pfam" id="PF14432"/>
    </source>
</evidence>
<organism evidence="5 6">
    <name type="scientific">Crotalaria pallida</name>
    <name type="common">Smooth rattlebox</name>
    <name type="synonym">Crotalaria striata</name>
    <dbReference type="NCBI Taxonomy" id="3830"/>
    <lineage>
        <taxon>Eukaryota</taxon>
        <taxon>Viridiplantae</taxon>
        <taxon>Streptophyta</taxon>
        <taxon>Embryophyta</taxon>
        <taxon>Tracheophyta</taxon>
        <taxon>Spermatophyta</taxon>
        <taxon>Magnoliopsida</taxon>
        <taxon>eudicotyledons</taxon>
        <taxon>Gunneridae</taxon>
        <taxon>Pentapetalae</taxon>
        <taxon>rosids</taxon>
        <taxon>fabids</taxon>
        <taxon>Fabales</taxon>
        <taxon>Fabaceae</taxon>
        <taxon>Papilionoideae</taxon>
        <taxon>50 kb inversion clade</taxon>
        <taxon>genistoids sensu lato</taxon>
        <taxon>core genistoids</taxon>
        <taxon>Crotalarieae</taxon>
        <taxon>Crotalaria</taxon>
    </lineage>
</organism>
<evidence type="ECO:0000256" key="1">
    <source>
        <dbReference type="ARBA" id="ARBA00006643"/>
    </source>
</evidence>